<proteinExistence type="predicted"/>
<dbReference type="Gene3D" id="3.40.50.720">
    <property type="entry name" value="NAD(P)-binding Rossmann-like Domain"/>
    <property type="match status" value="1"/>
</dbReference>
<comment type="caution">
    <text evidence="1">The sequence shown here is derived from an EMBL/GenBank/DDBJ whole genome shotgun (WGS) entry which is preliminary data.</text>
</comment>
<gene>
    <name evidence="1" type="ORF">E3V97_24225</name>
</gene>
<dbReference type="SUPFAM" id="SSF51735">
    <property type="entry name" value="NAD(P)-binding Rossmann-fold domains"/>
    <property type="match status" value="1"/>
</dbReference>
<evidence type="ECO:0000313" key="1">
    <source>
        <dbReference type="EMBL" id="TFB28133.1"/>
    </source>
</evidence>
<dbReference type="EMBL" id="SOPX01000007">
    <property type="protein sequence ID" value="TFB28133.1"/>
    <property type="molecule type" value="Genomic_DNA"/>
</dbReference>
<sequence length="45" mass="4637">MEALVHFAEQTYGKLDIAINNAGIGGEQNTIADMSLEGVAADNSG</sequence>
<organism evidence="1 2">
    <name type="scientific">Pedobacter alluvionis</name>
    <dbReference type="NCBI Taxonomy" id="475253"/>
    <lineage>
        <taxon>Bacteria</taxon>
        <taxon>Pseudomonadati</taxon>
        <taxon>Bacteroidota</taxon>
        <taxon>Sphingobacteriia</taxon>
        <taxon>Sphingobacteriales</taxon>
        <taxon>Sphingobacteriaceae</taxon>
        <taxon>Pedobacter</taxon>
    </lineage>
</organism>
<evidence type="ECO:0000313" key="2">
    <source>
        <dbReference type="Proteomes" id="UP000297429"/>
    </source>
</evidence>
<protein>
    <submittedName>
        <fullName evidence="1">Uncharacterized protein</fullName>
    </submittedName>
</protein>
<dbReference type="InterPro" id="IPR036291">
    <property type="entry name" value="NAD(P)-bd_dom_sf"/>
</dbReference>
<name>A0ABY2HIU6_9SPHI</name>
<reference evidence="1 2" key="1">
    <citation type="submission" date="2019-03" db="EMBL/GenBank/DDBJ databases">
        <authorList>
            <person name="He R.-H."/>
        </authorList>
    </citation>
    <scope>NUCLEOTIDE SEQUENCE [LARGE SCALE GENOMIC DNA]</scope>
    <source>
        <strain evidence="1 2">DSM 19624</strain>
    </source>
</reference>
<keyword evidence="2" id="KW-1185">Reference proteome</keyword>
<dbReference type="Proteomes" id="UP000297429">
    <property type="component" value="Unassembled WGS sequence"/>
</dbReference>
<accession>A0ABY2HIU6</accession>